<name>A0A150FZK2_GONPE</name>
<gene>
    <name evidence="1" type="ORF">GPECTOR_105g100</name>
</gene>
<keyword evidence="2" id="KW-1185">Reference proteome</keyword>
<organism evidence="1 2">
    <name type="scientific">Gonium pectorale</name>
    <name type="common">Green alga</name>
    <dbReference type="NCBI Taxonomy" id="33097"/>
    <lineage>
        <taxon>Eukaryota</taxon>
        <taxon>Viridiplantae</taxon>
        <taxon>Chlorophyta</taxon>
        <taxon>core chlorophytes</taxon>
        <taxon>Chlorophyceae</taxon>
        <taxon>CS clade</taxon>
        <taxon>Chlamydomonadales</taxon>
        <taxon>Volvocaceae</taxon>
        <taxon>Gonium</taxon>
    </lineage>
</organism>
<reference evidence="2" key="1">
    <citation type="journal article" date="2016" name="Nat. Commun.">
        <title>The Gonium pectorale genome demonstrates co-option of cell cycle regulation during the evolution of multicellularity.</title>
        <authorList>
            <person name="Hanschen E.R."/>
            <person name="Marriage T.N."/>
            <person name="Ferris P.J."/>
            <person name="Hamaji T."/>
            <person name="Toyoda A."/>
            <person name="Fujiyama A."/>
            <person name="Neme R."/>
            <person name="Noguchi H."/>
            <person name="Minakuchi Y."/>
            <person name="Suzuki M."/>
            <person name="Kawai-Toyooka H."/>
            <person name="Smith D.R."/>
            <person name="Sparks H."/>
            <person name="Anderson J."/>
            <person name="Bakaric R."/>
            <person name="Luria V."/>
            <person name="Karger A."/>
            <person name="Kirschner M.W."/>
            <person name="Durand P.M."/>
            <person name="Michod R.E."/>
            <person name="Nozaki H."/>
            <person name="Olson B.J."/>
        </authorList>
    </citation>
    <scope>NUCLEOTIDE SEQUENCE [LARGE SCALE GENOMIC DNA]</scope>
    <source>
        <strain evidence="2">NIES-2863</strain>
    </source>
</reference>
<dbReference type="EMBL" id="LSYV01000105">
    <property type="protein sequence ID" value="KXZ43046.1"/>
    <property type="molecule type" value="Genomic_DNA"/>
</dbReference>
<comment type="caution">
    <text evidence="1">The sequence shown here is derived from an EMBL/GenBank/DDBJ whole genome shotgun (WGS) entry which is preliminary data.</text>
</comment>
<dbReference type="Proteomes" id="UP000075714">
    <property type="component" value="Unassembled WGS sequence"/>
</dbReference>
<proteinExistence type="predicted"/>
<dbReference type="AlphaFoldDB" id="A0A150FZK2"/>
<sequence>MLLAACRVAFDLYRHRLAQQLAAANLQAVALANAAADAAAAASHMGPHAPGGGGGPREVIITRAGNRVLVLQRAAP</sequence>
<evidence type="ECO:0000313" key="1">
    <source>
        <dbReference type="EMBL" id="KXZ43046.1"/>
    </source>
</evidence>
<protein>
    <submittedName>
        <fullName evidence="1">Uncharacterized protein</fullName>
    </submittedName>
</protein>
<accession>A0A150FZK2</accession>
<evidence type="ECO:0000313" key="2">
    <source>
        <dbReference type="Proteomes" id="UP000075714"/>
    </source>
</evidence>